<name>A0A369LZ44_9ACTN</name>
<dbReference type="PROSITE" id="PS50850">
    <property type="entry name" value="MFS"/>
    <property type="match status" value="1"/>
</dbReference>
<dbReference type="GO" id="GO:0022857">
    <property type="term" value="F:transmembrane transporter activity"/>
    <property type="evidence" value="ECO:0007669"/>
    <property type="project" value="InterPro"/>
</dbReference>
<dbReference type="RefSeq" id="WP_114568962.1">
    <property type="nucleotide sequence ID" value="NZ_CABMMS010000005.1"/>
</dbReference>
<protein>
    <submittedName>
        <fullName evidence="9">MFS transporter</fullName>
    </submittedName>
</protein>
<keyword evidence="4 7" id="KW-0812">Transmembrane</keyword>
<evidence type="ECO:0000256" key="4">
    <source>
        <dbReference type="ARBA" id="ARBA00022692"/>
    </source>
</evidence>
<dbReference type="EMBL" id="PPTS01000005">
    <property type="protein sequence ID" value="RDB64803.1"/>
    <property type="molecule type" value="Genomic_DNA"/>
</dbReference>
<evidence type="ECO:0000256" key="3">
    <source>
        <dbReference type="ARBA" id="ARBA00022475"/>
    </source>
</evidence>
<keyword evidence="2" id="KW-0813">Transport</keyword>
<dbReference type="InterPro" id="IPR036259">
    <property type="entry name" value="MFS_trans_sf"/>
</dbReference>
<evidence type="ECO:0000256" key="1">
    <source>
        <dbReference type="ARBA" id="ARBA00004651"/>
    </source>
</evidence>
<organism evidence="9 10">
    <name type="scientific">Gordonibacter pamelaeae</name>
    <dbReference type="NCBI Taxonomy" id="471189"/>
    <lineage>
        <taxon>Bacteria</taxon>
        <taxon>Bacillati</taxon>
        <taxon>Actinomycetota</taxon>
        <taxon>Coriobacteriia</taxon>
        <taxon>Eggerthellales</taxon>
        <taxon>Eggerthellaceae</taxon>
        <taxon>Gordonibacter</taxon>
    </lineage>
</organism>
<keyword evidence="5 7" id="KW-1133">Transmembrane helix</keyword>
<dbReference type="Proteomes" id="UP000254000">
    <property type="component" value="Unassembled WGS sequence"/>
</dbReference>
<feature type="transmembrane region" description="Helical" evidence="7">
    <location>
        <begin position="314"/>
        <end position="342"/>
    </location>
</feature>
<feature type="transmembrane region" description="Helical" evidence="7">
    <location>
        <begin position="291"/>
        <end position="308"/>
    </location>
</feature>
<dbReference type="Pfam" id="PF07690">
    <property type="entry name" value="MFS_1"/>
    <property type="match status" value="1"/>
</dbReference>
<evidence type="ECO:0000256" key="7">
    <source>
        <dbReference type="SAM" id="Phobius"/>
    </source>
</evidence>
<dbReference type="OrthoDB" id="69054at2"/>
<feature type="transmembrane region" description="Helical" evidence="7">
    <location>
        <begin position="168"/>
        <end position="186"/>
    </location>
</feature>
<dbReference type="CDD" id="cd06173">
    <property type="entry name" value="MFS_MefA_like"/>
    <property type="match status" value="1"/>
</dbReference>
<evidence type="ECO:0000313" key="10">
    <source>
        <dbReference type="Proteomes" id="UP000254000"/>
    </source>
</evidence>
<evidence type="ECO:0000259" key="8">
    <source>
        <dbReference type="PROSITE" id="PS50850"/>
    </source>
</evidence>
<keyword evidence="10" id="KW-1185">Reference proteome</keyword>
<evidence type="ECO:0000256" key="2">
    <source>
        <dbReference type="ARBA" id="ARBA00022448"/>
    </source>
</evidence>
<dbReference type="InterPro" id="IPR020846">
    <property type="entry name" value="MFS_dom"/>
</dbReference>
<comment type="caution">
    <text evidence="9">The sequence shown here is derived from an EMBL/GenBank/DDBJ whole genome shotgun (WGS) entry which is preliminary data.</text>
</comment>
<keyword evidence="6 7" id="KW-0472">Membrane</keyword>
<comment type="subcellular location">
    <subcellularLocation>
        <location evidence="1">Cell membrane</location>
        <topology evidence="1">Multi-pass membrane protein</topology>
    </subcellularLocation>
</comment>
<feature type="transmembrane region" description="Helical" evidence="7">
    <location>
        <begin position="41"/>
        <end position="62"/>
    </location>
</feature>
<gene>
    <name evidence="9" type="ORF">C1877_08710</name>
</gene>
<dbReference type="PANTHER" id="PTHR43266:SF9">
    <property type="entry name" value="PERMEASE, MAJOR FACILITATOR SUPERFAMILY-RELATED"/>
    <property type="match status" value="1"/>
</dbReference>
<keyword evidence="3" id="KW-1003">Cell membrane</keyword>
<evidence type="ECO:0000313" key="9">
    <source>
        <dbReference type="EMBL" id="RDB64803.1"/>
    </source>
</evidence>
<dbReference type="Gene3D" id="1.20.1250.20">
    <property type="entry name" value="MFS general substrate transporter like domains"/>
    <property type="match status" value="1"/>
</dbReference>
<feature type="transmembrane region" description="Helical" evidence="7">
    <location>
        <begin position="383"/>
        <end position="401"/>
    </location>
</feature>
<dbReference type="SUPFAM" id="SSF103473">
    <property type="entry name" value="MFS general substrate transporter"/>
    <property type="match status" value="1"/>
</dbReference>
<evidence type="ECO:0000256" key="5">
    <source>
        <dbReference type="ARBA" id="ARBA00022989"/>
    </source>
</evidence>
<feature type="transmembrane region" description="Helical" evidence="7">
    <location>
        <begin position="98"/>
        <end position="116"/>
    </location>
</feature>
<dbReference type="AlphaFoldDB" id="A0A369LZ44"/>
<proteinExistence type="predicted"/>
<sequence length="440" mass="44753">MDKLLNRSFVSIVIVQIASLFGDAVLRFALPLYVLNVTGSAALMGAVSAAAWLPYLVLTPIGGVAADRVNKRRIMAALDTLLALTCAAFLALDGVIDLVGLCICALIVLYAAQSVYQPTVQAAVPFVVPRADVVRATAVVSQISALSGLVGPVIGGLVFGLFGIEPVVVVAGAAFALSALLIVCVVRIPTADVERSGAGVLRTVVGDLAESFRFLRGERPVILKTILLVAGINVTLTAFIIIGAPVTVTQILGLPNQFMGFAEGALALGGLTGGILVGVLAKRLTLRQAPVFLFVAALALLPIAVVLGTPMDPLVAYGVLVASLFACMACATMFSIQGVSFIQLETPSHLVGKVIALAMAMANCAQPLGQLVYGGLFDALRGNLVPVVLGTAAAALVIAALTNRVLKRGLPAGNGAGAADGVAVVVPAAPEALEAAKPGV</sequence>
<feature type="transmembrane region" description="Helical" evidence="7">
    <location>
        <begin position="354"/>
        <end position="377"/>
    </location>
</feature>
<accession>A0A369LZ44</accession>
<dbReference type="InterPro" id="IPR011701">
    <property type="entry name" value="MFS"/>
</dbReference>
<dbReference type="GeneID" id="78359768"/>
<feature type="transmembrane region" description="Helical" evidence="7">
    <location>
        <begin position="221"/>
        <end position="246"/>
    </location>
</feature>
<feature type="transmembrane region" description="Helical" evidence="7">
    <location>
        <begin position="12"/>
        <end position="35"/>
    </location>
</feature>
<feature type="transmembrane region" description="Helical" evidence="7">
    <location>
        <begin position="258"/>
        <end position="279"/>
    </location>
</feature>
<dbReference type="GO" id="GO:0005886">
    <property type="term" value="C:plasma membrane"/>
    <property type="evidence" value="ECO:0007669"/>
    <property type="project" value="UniProtKB-SubCell"/>
</dbReference>
<feature type="domain" description="Major facilitator superfamily (MFS) profile" evidence="8">
    <location>
        <begin position="8"/>
        <end position="411"/>
    </location>
</feature>
<reference evidence="9 10" key="1">
    <citation type="journal article" date="2018" name="Elife">
        <title>Discovery and characterization of a prevalent human gut bacterial enzyme sufficient for the inactivation of a family of plant toxins.</title>
        <authorList>
            <person name="Koppel N."/>
            <person name="Bisanz J.E."/>
            <person name="Pandelia M.E."/>
            <person name="Turnbaugh P.J."/>
            <person name="Balskus E.P."/>
        </authorList>
    </citation>
    <scope>NUCLEOTIDE SEQUENCE [LARGE SCALE GENOMIC DNA]</scope>
    <source>
        <strain evidence="9 10">3C</strain>
    </source>
</reference>
<dbReference type="PANTHER" id="PTHR43266">
    <property type="entry name" value="MACROLIDE-EFFLUX PROTEIN"/>
    <property type="match status" value="1"/>
</dbReference>
<evidence type="ECO:0000256" key="6">
    <source>
        <dbReference type="ARBA" id="ARBA00023136"/>
    </source>
</evidence>